<accession>A0A9W7A1L0</accession>
<proteinExistence type="predicted"/>
<reference evidence="1" key="1">
    <citation type="submission" date="2022-07" db="EMBL/GenBank/DDBJ databases">
        <title>Genome analysis of Parmales, a sister group of diatoms, reveals the evolutionary specialization of diatoms from phago-mixotrophs to photoautotrophs.</title>
        <authorList>
            <person name="Ban H."/>
            <person name="Sato S."/>
            <person name="Yoshikawa S."/>
            <person name="Kazumasa Y."/>
            <person name="Nakamura Y."/>
            <person name="Ichinomiya M."/>
            <person name="Saitoh K."/>
            <person name="Sato N."/>
            <person name="Blanc-Mathieu R."/>
            <person name="Endo H."/>
            <person name="Kuwata A."/>
            <person name="Ogata H."/>
        </authorList>
    </citation>
    <scope>NUCLEOTIDE SEQUENCE</scope>
</reference>
<protein>
    <submittedName>
        <fullName evidence="1">Uncharacterized protein</fullName>
    </submittedName>
</protein>
<dbReference type="EMBL" id="BRXZ01006647">
    <property type="protein sequence ID" value="GMH64011.1"/>
    <property type="molecule type" value="Genomic_DNA"/>
</dbReference>
<keyword evidence="2" id="KW-1185">Reference proteome</keyword>
<dbReference type="Proteomes" id="UP001165082">
    <property type="component" value="Unassembled WGS sequence"/>
</dbReference>
<evidence type="ECO:0000313" key="1">
    <source>
        <dbReference type="EMBL" id="GMH64011.1"/>
    </source>
</evidence>
<feature type="non-terminal residue" evidence="1">
    <location>
        <position position="1"/>
    </location>
</feature>
<evidence type="ECO:0000313" key="2">
    <source>
        <dbReference type="Proteomes" id="UP001165082"/>
    </source>
</evidence>
<comment type="caution">
    <text evidence="1">The sequence shown here is derived from an EMBL/GenBank/DDBJ whole genome shotgun (WGS) entry which is preliminary data.</text>
</comment>
<name>A0A9W7A1L0_9STRA</name>
<organism evidence="1 2">
    <name type="scientific">Triparma retinervis</name>
    <dbReference type="NCBI Taxonomy" id="2557542"/>
    <lineage>
        <taxon>Eukaryota</taxon>
        <taxon>Sar</taxon>
        <taxon>Stramenopiles</taxon>
        <taxon>Ochrophyta</taxon>
        <taxon>Bolidophyceae</taxon>
        <taxon>Parmales</taxon>
        <taxon>Triparmaceae</taxon>
        <taxon>Triparma</taxon>
    </lineage>
</organism>
<gene>
    <name evidence="1" type="ORF">TrRE_jg1879</name>
</gene>
<sequence length="51" mass="5428">SGNGDDIYRYSGTITIHNTCPSPYSSNTPIQGSALDTAGFLCVWPFCTAVQ</sequence>
<feature type="non-terminal residue" evidence="1">
    <location>
        <position position="51"/>
    </location>
</feature>
<dbReference type="AlphaFoldDB" id="A0A9W7A1L0"/>